<dbReference type="GO" id="GO:0003774">
    <property type="term" value="F:cytoskeletal motor activity"/>
    <property type="evidence" value="ECO:0007669"/>
    <property type="project" value="InterPro"/>
</dbReference>
<evidence type="ECO:0000256" key="6">
    <source>
        <dbReference type="ARBA" id="ARBA00022490"/>
    </source>
</evidence>
<accession>A0A2T0XDB4</accession>
<dbReference type="Proteomes" id="UP000238308">
    <property type="component" value="Unassembled WGS sequence"/>
</dbReference>
<keyword evidence="6" id="KW-0963">Cytoplasm</keyword>
<dbReference type="InterPro" id="IPR018035">
    <property type="entry name" value="Flagellar_FliH/T3SS_HrpE"/>
</dbReference>
<protein>
    <recommendedName>
        <fullName evidence="4">Flagellar assembly protein FliH</fullName>
    </recommendedName>
</protein>
<dbReference type="GO" id="GO:0015031">
    <property type="term" value="P:protein transport"/>
    <property type="evidence" value="ECO:0007669"/>
    <property type="project" value="UniProtKB-KW"/>
</dbReference>
<keyword evidence="12" id="KW-1185">Reference proteome</keyword>
<evidence type="ECO:0000256" key="2">
    <source>
        <dbReference type="ARBA" id="ARBA00004496"/>
    </source>
</evidence>
<dbReference type="PANTHER" id="PTHR34982">
    <property type="entry name" value="YOP PROTEINS TRANSLOCATION PROTEIN L"/>
    <property type="match status" value="1"/>
</dbReference>
<evidence type="ECO:0000256" key="8">
    <source>
        <dbReference type="ARBA" id="ARBA00022927"/>
    </source>
</evidence>
<evidence type="ECO:0000313" key="11">
    <source>
        <dbReference type="EMBL" id="PRY96907.1"/>
    </source>
</evidence>
<comment type="similarity">
    <text evidence="3">Belongs to the FliH family.</text>
</comment>
<evidence type="ECO:0000256" key="9">
    <source>
        <dbReference type="ARBA" id="ARBA00023225"/>
    </source>
</evidence>
<proteinExistence type="inferred from homology"/>
<evidence type="ECO:0000256" key="7">
    <source>
        <dbReference type="ARBA" id="ARBA00022795"/>
    </source>
</evidence>
<keyword evidence="9" id="KW-1006">Bacterial flagellum protein export</keyword>
<dbReference type="InterPro" id="IPR051472">
    <property type="entry name" value="T3SS_Stator/FliH"/>
</dbReference>
<dbReference type="InterPro" id="IPR000563">
    <property type="entry name" value="Flag_FliH"/>
</dbReference>
<comment type="subcellular location">
    <subcellularLocation>
        <location evidence="2">Cytoplasm</location>
    </subcellularLocation>
</comment>
<evidence type="ECO:0000256" key="4">
    <source>
        <dbReference type="ARBA" id="ARBA00016507"/>
    </source>
</evidence>
<dbReference type="AlphaFoldDB" id="A0A2T0XDB4"/>
<keyword evidence="11" id="KW-0966">Cell projection</keyword>
<gene>
    <name evidence="11" type="ORF">BCM14_2666</name>
</gene>
<dbReference type="GO" id="GO:0009288">
    <property type="term" value="C:bacterial-type flagellum"/>
    <property type="evidence" value="ECO:0007669"/>
    <property type="project" value="InterPro"/>
</dbReference>
<organism evidence="11 12">
    <name type="scientific">Jezberella montanilacus</name>
    <dbReference type="NCBI Taxonomy" id="323426"/>
    <lineage>
        <taxon>Bacteria</taxon>
        <taxon>Pseudomonadati</taxon>
        <taxon>Pseudomonadota</taxon>
        <taxon>Betaproteobacteria</taxon>
        <taxon>Burkholderiales</taxon>
        <taxon>Alcaligenaceae</taxon>
        <taxon>Jezberella</taxon>
    </lineage>
</organism>
<dbReference type="RefSeq" id="WP_259673624.1">
    <property type="nucleotide sequence ID" value="NZ_PVTV01000016.1"/>
</dbReference>
<comment type="caution">
    <text evidence="11">The sequence shown here is derived from an EMBL/GenBank/DDBJ whole genome shotgun (WGS) entry which is preliminary data.</text>
</comment>
<evidence type="ECO:0000256" key="1">
    <source>
        <dbReference type="ARBA" id="ARBA00003041"/>
    </source>
</evidence>
<dbReference type="PANTHER" id="PTHR34982:SF1">
    <property type="entry name" value="FLAGELLAR ASSEMBLY PROTEIN FLIH"/>
    <property type="match status" value="1"/>
</dbReference>
<feature type="domain" description="Flagellar assembly protein FliH/Type III secretion system HrpE" evidence="10">
    <location>
        <begin position="76"/>
        <end position="201"/>
    </location>
</feature>
<evidence type="ECO:0000313" key="12">
    <source>
        <dbReference type="Proteomes" id="UP000238308"/>
    </source>
</evidence>
<evidence type="ECO:0000256" key="5">
    <source>
        <dbReference type="ARBA" id="ARBA00022448"/>
    </source>
</evidence>
<reference evidence="11 12" key="1">
    <citation type="submission" date="2018-03" db="EMBL/GenBank/DDBJ databases">
        <title>Genomic Encyclopedia of Type Strains, Phase III (KMG-III): the genomes of soil and plant-associated and newly described type strains.</title>
        <authorList>
            <person name="Whitman W."/>
        </authorList>
    </citation>
    <scope>NUCLEOTIDE SEQUENCE [LARGE SCALE GENOMIC DNA]</scope>
    <source>
        <strain evidence="11 12">MWH-P2sevCIIIb</strain>
    </source>
</reference>
<sequence>MSNAFARSSFNTSKQGSGFADLFETKQNLEAQEALVVSPEKIKQIYEKAYTDGYERGMSEGHQQALEAGRQMVETERRMLAELLVNFQQVIDRKNIETAEELLKLSLDIAKAMLRAKLDVDPKVCLPIISEAIASLSVLQAPLRLSLNPADVEVVNRYMMADLQDQGWTLIEDDSIESGGCIVQTATNTVDATNPSRWRRISEALGQSDDWQESKS</sequence>
<keyword evidence="11" id="KW-0282">Flagellum</keyword>
<keyword evidence="7" id="KW-1005">Bacterial flagellum biogenesis</keyword>
<name>A0A2T0XDB4_9BURK</name>
<comment type="function">
    <text evidence="1">Needed for flagellar regrowth and assembly.</text>
</comment>
<dbReference type="Pfam" id="PF02108">
    <property type="entry name" value="FliH"/>
    <property type="match status" value="1"/>
</dbReference>
<dbReference type="GO" id="GO:0044781">
    <property type="term" value="P:bacterial-type flagellum organization"/>
    <property type="evidence" value="ECO:0007669"/>
    <property type="project" value="UniProtKB-KW"/>
</dbReference>
<keyword evidence="11" id="KW-0969">Cilium</keyword>
<dbReference type="EMBL" id="PVTV01000016">
    <property type="protein sequence ID" value="PRY96907.1"/>
    <property type="molecule type" value="Genomic_DNA"/>
</dbReference>
<dbReference type="GO" id="GO:0005829">
    <property type="term" value="C:cytosol"/>
    <property type="evidence" value="ECO:0007669"/>
    <property type="project" value="TreeGrafter"/>
</dbReference>
<dbReference type="PRINTS" id="PR01003">
    <property type="entry name" value="FLGFLIH"/>
</dbReference>
<dbReference type="GO" id="GO:0071973">
    <property type="term" value="P:bacterial-type flagellum-dependent cell motility"/>
    <property type="evidence" value="ECO:0007669"/>
    <property type="project" value="InterPro"/>
</dbReference>
<evidence type="ECO:0000256" key="3">
    <source>
        <dbReference type="ARBA" id="ARBA00006602"/>
    </source>
</evidence>
<evidence type="ECO:0000259" key="10">
    <source>
        <dbReference type="Pfam" id="PF02108"/>
    </source>
</evidence>
<keyword evidence="8" id="KW-0653">Protein transport</keyword>
<keyword evidence="5" id="KW-0813">Transport</keyword>